<dbReference type="Proteomes" id="UP000586947">
    <property type="component" value="Unassembled WGS sequence"/>
</dbReference>
<name>A0A840W8U5_9ACTN</name>
<protein>
    <submittedName>
        <fullName evidence="1">Uncharacterized protein</fullName>
    </submittedName>
</protein>
<comment type="caution">
    <text evidence="1">The sequence shown here is derived from an EMBL/GenBank/DDBJ whole genome shotgun (WGS) entry which is preliminary data.</text>
</comment>
<proteinExistence type="predicted"/>
<dbReference type="RefSeq" id="WP_184186844.1">
    <property type="nucleotide sequence ID" value="NZ_BMNF01000004.1"/>
</dbReference>
<evidence type="ECO:0000313" key="1">
    <source>
        <dbReference type="EMBL" id="MBB5481438.1"/>
    </source>
</evidence>
<sequence length="323" mass="35212">MTPPAASYRNLDLLADGGRWHDLLTFAATVDAGPVDERQEVAHVVALEAPAGIAAAAAELFPDGDNGYPGPLWEVVAQNHTWRELAPHLTNPRTRHLVAHTRVLHGEDLRAATDLDPQLLGAPLCLERWEGANWHSTLDISDYDRTGSVGCTNWAWPSHLADPMPLPTTTARSAQHDAVPFLDELSPATQAYAFHGTAWEAASMVATDQARMPRGQRWQGLRGREGSPVPFADVYSSLVHLATGDGPYARRTGQALGRTALWRALAAMAGVTPAADPHSVTALVERLHCVTWQEPDDEIWYLHLAMEDPEQGIAWVLTGNDFD</sequence>
<accession>A0A840W8U5</accession>
<dbReference type="AlphaFoldDB" id="A0A840W8U5"/>
<evidence type="ECO:0000313" key="2">
    <source>
        <dbReference type="Proteomes" id="UP000586947"/>
    </source>
</evidence>
<dbReference type="EMBL" id="JACHDP010000001">
    <property type="protein sequence ID" value="MBB5481438.1"/>
    <property type="molecule type" value="Genomic_DNA"/>
</dbReference>
<reference evidence="1 2" key="1">
    <citation type="submission" date="2020-08" db="EMBL/GenBank/DDBJ databases">
        <title>Sequencing the genomes of 1000 actinobacteria strains.</title>
        <authorList>
            <person name="Klenk H.-P."/>
        </authorList>
    </citation>
    <scope>NUCLEOTIDE SEQUENCE [LARGE SCALE GENOMIC DNA]</scope>
    <source>
        <strain evidence="1 2">DSM 103125</strain>
    </source>
</reference>
<gene>
    <name evidence="1" type="ORF">HNR20_005943</name>
</gene>
<keyword evidence="2" id="KW-1185">Reference proteome</keyword>
<organism evidence="1 2">
    <name type="scientific">Micromonospora parathelypteridis</name>
    <dbReference type="NCBI Taxonomy" id="1839617"/>
    <lineage>
        <taxon>Bacteria</taxon>
        <taxon>Bacillati</taxon>
        <taxon>Actinomycetota</taxon>
        <taxon>Actinomycetes</taxon>
        <taxon>Micromonosporales</taxon>
        <taxon>Micromonosporaceae</taxon>
        <taxon>Micromonospora</taxon>
    </lineage>
</organism>